<evidence type="ECO:0000256" key="1">
    <source>
        <dbReference type="SAM" id="MobiDB-lite"/>
    </source>
</evidence>
<name>A0AAD4Y2N2_OVIAM</name>
<organism evidence="2 3">
    <name type="scientific">Ovis ammon polii</name>
    <dbReference type="NCBI Taxonomy" id="230172"/>
    <lineage>
        <taxon>Eukaryota</taxon>
        <taxon>Metazoa</taxon>
        <taxon>Chordata</taxon>
        <taxon>Craniata</taxon>
        <taxon>Vertebrata</taxon>
        <taxon>Euteleostomi</taxon>
        <taxon>Mammalia</taxon>
        <taxon>Eutheria</taxon>
        <taxon>Laurasiatheria</taxon>
        <taxon>Artiodactyla</taxon>
        <taxon>Ruminantia</taxon>
        <taxon>Pecora</taxon>
        <taxon>Bovidae</taxon>
        <taxon>Caprinae</taxon>
        <taxon>Ovis</taxon>
    </lineage>
</organism>
<proteinExistence type="predicted"/>
<accession>A0AAD4Y2N2</accession>
<feature type="compositionally biased region" description="Low complexity" evidence="1">
    <location>
        <begin position="37"/>
        <end position="46"/>
    </location>
</feature>
<dbReference type="Proteomes" id="UP001214576">
    <property type="component" value="Unassembled WGS sequence"/>
</dbReference>
<feature type="region of interest" description="Disordered" evidence="1">
    <location>
        <begin position="1"/>
        <end position="73"/>
    </location>
</feature>
<sequence>MKICCDSFGNARALPLPGDNDFAERVKTRTPNHRRPGAAAGQGPRAGEPDSIRAEPPGDQDTPASENRATGSAALASTARFLLGMKPGTPLLLAESPVTTSSPSPS</sequence>
<comment type="caution">
    <text evidence="2">The sequence shown here is derived from an EMBL/GenBank/DDBJ whole genome shotgun (WGS) entry which is preliminary data.</text>
</comment>
<dbReference type="AlphaFoldDB" id="A0AAD4Y2N2"/>
<evidence type="ECO:0000313" key="2">
    <source>
        <dbReference type="EMBL" id="KAI4535420.1"/>
    </source>
</evidence>
<keyword evidence="3" id="KW-1185">Reference proteome</keyword>
<protein>
    <submittedName>
        <fullName evidence="2">Uncharacterized protein</fullName>
    </submittedName>
</protein>
<evidence type="ECO:0000313" key="3">
    <source>
        <dbReference type="Proteomes" id="UP001214576"/>
    </source>
</evidence>
<gene>
    <name evidence="2" type="ORF">MG293_014646</name>
</gene>
<dbReference type="EMBL" id="JAKZEL010000018">
    <property type="protein sequence ID" value="KAI4535420.1"/>
    <property type="molecule type" value="Genomic_DNA"/>
</dbReference>
<reference evidence="2" key="1">
    <citation type="submission" date="2022-03" db="EMBL/GenBank/DDBJ databases">
        <title>Genomic analyses of argali, domestic sheep and their hybrids provide insights into chromosomal evolution, heterosis and genetic basis of agronomic traits.</title>
        <authorList>
            <person name="Li M."/>
        </authorList>
    </citation>
    <scope>NUCLEOTIDE SEQUENCE</scope>
    <source>
        <strain evidence="2">CAU-MHL-2022a</strain>
        <tissue evidence="2">Skin</tissue>
    </source>
</reference>